<dbReference type="PROSITE" id="PS51904">
    <property type="entry name" value="GLYCOSYL_HYDROL_F25_2"/>
    <property type="match status" value="1"/>
</dbReference>
<evidence type="ECO:0000313" key="11">
    <source>
        <dbReference type="Proteomes" id="UP000297725"/>
    </source>
</evidence>
<feature type="domain" description="GW" evidence="7">
    <location>
        <begin position="632"/>
        <end position="711"/>
    </location>
</feature>
<dbReference type="GO" id="GO:0009253">
    <property type="term" value="P:peptidoglycan catabolic process"/>
    <property type="evidence" value="ECO:0007669"/>
    <property type="project" value="InterPro"/>
</dbReference>
<evidence type="ECO:0000313" key="10">
    <source>
        <dbReference type="Proteomes" id="UP000296883"/>
    </source>
</evidence>
<feature type="region of interest" description="Disordered" evidence="5">
    <location>
        <begin position="52"/>
        <end position="97"/>
    </location>
</feature>
<evidence type="ECO:0000256" key="3">
    <source>
        <dbReference type="ARBA" id="ARBA00022801"/>
    </source>
</evidence>
<evidence type="ECO:0000256" key="1">
    <source>
        <dbReference type="ARBA" id="ARBA00010646"/>
    </source>
</evidence>
<dbReference type="GO" id="GO:0016052">
    <property type="term" value="P:carbohydrate catabolic process"/>
    <property type="evidence" value="ECO:0007669"/>
    <property type="project" value="TreeGrafter"/>
</dbReference>
<keyword evidence="4" id="KW-0326">Glycosidase</keyword>
<dbReference type="InterPro" id="IPR002053">
    <property type="entry name" value="Glyco_hydro_25"/>
</dbReference>
<proteinExistence type="inferred from homology"/>
<dbReference type="RefSeq" id="WP_135255012.1">
    <property type="nucleotide sequence ID" value="NZ_CP038865.1"/>
</dbReference>
<evidence type="ECO:0000259" key="7">
    <source>
        <dbReference type="PROSITE" id="PS51780"/>
    </source>
</evidence>
<comment type="similarity">
    <text evidence="1">Belongs to the glycosyl hydrolase 25 family.</text>
</comment>
<dbReference type="GO" id="GO:0016998">
    <property type="term" value="P:cell wall macromolecule catabolic process"/>
    <property type="evidence" value="ECO:0007669"/>
    <property type="project" value="InterPro"/>
</dbReference>
<evidence type="ECO:0000256" key="4">
    <source>
        <dbReference type="ARBA" id="ARBA00023295"/>
    </source>
</evidence>
<keyword evidence="10" id="KW-1185">Reference proteome</keyword>
<keyword evidence="3" id="KW-0378">Hydrolase</keyword>
<dbReference type="InterPro" id="IPR025987">
    <property type="entry name" value="GW_dom"/>
</dbReference>
<dbReference type="Gene3D" id="3.20.20.80">
    <property type="entry name" value="Glycosidases"/>
    <property type="match status" value="1"/>
</dbReference>
<evidence type="ECO:0000256" key="6">
    <source>
        <dbReference type="SAM" id="SignalP"/>
    </source>
</evidence>
<evidence type="ECO:0000313" key="8">
    <source>
        <dbReference type="EMBL" id="QCA29269.1"/>
    </source>
</evidence>
<dbReference type="EMBL" id="CP038865">
    <property type="protein sequence ID" value="QCA29269.1"/>
    <property type="molecule type" value="Genomic_DNA"/>
</dbReference>
<dbReference type="InterPro" id="IPR018077">
    <property type="entry name" value="Glyco_hydro_fam25_subgr"/>
</dbReference>
<dbReference type="SUPFAM" id="SSF82057">
    <property type="entry name" value="Prokaryotic SH3-related domain"/>
    <property type="match status" value="4"/>
</dbReference>
<dbReference type="Proteomes" id="UP000297725">
    <property type="component" value="Unassembled WGS sequence"/>
</dbReference>
<feature type="chain" id="PRO_5042544102" description="GW domain-containing protein" evidence="6">
    <location>
        <begin position="23"/>
        <end position="858"/>
    </location>
</feature>
<name>A0AAJ5EEK5_9ENTE</name>
<dbReference type="SMART" id="SM00641">
    <property type="entry name" value="Glyco_25"/>
    <property type="match status" value="1"/>
</dbReference>
<dbReference type="Pfam" id="PF13457">
    <property type="entry name" value="GW"/>
    <property type="match status" value="6"/>
</dbReference>
<reference evidence="8 10" key="2">
    <citation type="journal article" date="2020" name="Int. J. Syst. Evol. Microbiol.">
        <title>Vagococcus xieshaowenii sp. nov., isolated from snow finch (Montifringilla taczanowskii) cloacal content.</title>
        <authorList>
            <person name="Ge Y."/>
            <person name="Yang J."/>
            <person name="Lai X.H."/>
            <person name="Zhang G."/>
            <person name="Jin D."/>
            <person name="Lu S."/>
            <person name="Wang B."/>
            <person name="Huang Y."/>
            <person name="Huang Y."/>
            <person name="Ren Z."/>
            <person name="Zhang X."/>
            <person name="Xu J."/>
        </authorList>
    </citation>
    <scope>NUCLEOTIDE SEQUENCE [LARGE SCALE GENOMIC DNA]</scope>
    <source>
        <strain evidence="8">Personal::cf-49</strain>
        <strain evidence="10">personal::cf-49</strain>
    </source>
</reference>
<dbReference type="SUPFAM" id="SSF51445">
    <property type="entry name" value="(Trans)glycosidases"/>
    <property type="match status" value="1"/>
</dbReference>
<dbReference type="PANTHER" id="PTHR34135:SF2">
    <property type="entry name" value="LYSOZYME"/>
    <property type="match status" value="1"/>
</dbReference>
<feature type="domain" description="GW" evidence="7">
    <location>
        <begin position="394"/>
        <end position="473"/>
    </location>
</feature>
<evidence type="ECO:0000313" key="9">
    <source>
        <dbReference type="EMBL" id="TFZ39849.1"/>
    </source>
</evidence>
<dbReference type="EMBL" id="SRHU01000030">
    <property type="protein sequence ID" value="TFZ39849.1"/>
    <property type="molecule type" value="Genomic_DNA"/>
</dbReference>
<accession>A0AAJ5EEK5</accession>
<dbReference type="Pfam" id="PF01183">
    <property type="entry name" value="Glyco_hydro_25"/>
    <property type="match status" value="1"/>
</dbReference>
<dbReference type="PANTHER" id="PTHR34135">
    <property type="entry name" value="LYSOZYME"/>
    <property type="match status" value="1"/>
</dbReference>
<feature type="signal peptide" evidence="6">
    <location>
        <begin position="1"/>
        <end position="22"/>
    </location>
</feature>
<evidence type="ECO:0000256" key="5">
    <source>
        <dbReference type="SAM" id="MobiDB-lite"/>
    </source>
</evidence>
<keyword evidence="2 6" id="KW-0732">Signal</keyword>
<dbReference type="Gene3D" id="2.30.30.170">
    <property type="match status" value="6"/>
</dbReference>
<dbReference type="InterPro" id="IPR038200">
    <property type="entry name" value="GW_dom_sf"/>
</dbReference>
<sequence>MKSIKFLTISSLLLSQTLPVVAVSNTSESDFRDEVSQVQGVKDLENVQDTDAVVDTQDTEGLEEVQGLENLKESESSSMDAQMNNEEESEDTQFSSDKIDEQVSPVKTSGQMSSKDDVQVMIEEVNSETSKTELNENEAESVYVGETPIITEDNQNVLGSTIKQARNVSSNYSYLSSTNASLPRKDFIDVASHQSSISIKDYQNMKSQGVTGVVVKLTEGTTYMNPYASSQIANAKSAGLKVSAYHFSHFNTAASAKAEANYFAAAAKKLGLATNTVLVNDAEHENMTKGNVTSNSVTFANQLKANGYGNVIHYASLFWFQSNSGPLLNMNSLGGAKKAWVAQYPYTPSKNNLLNTGNAAWQWGSTMKFVGDSNSSRLFDVNIDYTYTFSQAPQGKAINRKVFINKNNGAIYAQPYTLGTARLDTTSGMLNQVITLNREQSTYYGTWYCFTYKKNNITKTGWIKSTDVKNYNNEKAYNKTMYINKTNGIMYKDAYVPGVGQAGKLSDVDNKVVKLNKVKSSAYSTWYQGTYTQKGVSKTAWFNSNDLVSEIYIIKSINMPTFINNGYAAIYETPYISGTKRLDVTSGMLHNKIQLTGESKTSAGTWYRFNYKKSGVNKTGWIKSTDISQYINSQNINKTLKIGNERGAVYQSAYVAGTKKIGETNGFASKAFKVTKKMTTPYGIWFHGSYKQGGKSKTGWIKSCDLEETLSNKSFAVVANAGAVYKNAYKAGTARIDLTTGLTGSVVKPSKVTETEYGTWYYVSYTKNGAKKAGWIKSNDMVASSSYSKNMQVTTNKGAIYLSPYVKGTKRIDLTTDMSGKRYSVMNKSSISSGTWYQIKYTKSGKGKIGWVKSTDIH</sequence>
<dbReference type="InterPro" id="IPR017853">
    <property type="entry name" value="GH"/>
</dbReference>
<evidence type="ECO:0000256" key="2">
    <source>
        <dbReference type="ARBA" id="ARBA00022729"/>
    </source>
</evidence>
<dbReference type="AlphaFoldDB" id="A0AAJ5EEK5"/>
<dbReference type="Proteomes" id="UP000296883">
    <property type="component" value="Chromosome"/>
</dbReference>
<reference evidence="9 11" key="1">
    <citation type="submission" date="2019-03" db="EMBL/GenBank/DDBJ databases">
        <title>Vagococcus sp. was isolated fron gut of Carduelis flavirostris.</title>
        <authorList>
            <person name="Ge Y."/>
        </authorList>
    </citation>
    <scope>NUCLEOTIDE SEQUENCE [LARGE SCALE GENOMIC DNA]</scope>
    <source>
        <strain evidence="9 11">CF-210</strain>
    </source>
</reference>
<dbReference type="GO" id="GO:0003796">
    <property type="term" value="F:lysozyme activity"/>
    <property type="evidence" value="ECO:0007669"/>
    <property type="project" value="InterPro"/>
</dbReference>
<gene>
    <name evidence="9" type="ORF">E4031_08440</name>
    <name evidence="8" type="ORF">E4Z98_08035</name>
</gene>
<organism evidence="9 11">
    <name type="scientific">Vagococcus xieshaowenii</name>
    <dbReference type="NCBI Taxonomy" id="2562451"/>
    <lineage>
        <taxon>Bacteria</taxon>
        <taxon>Bacillati</taxon>
        <taxon>Bacillota</taxon>
        <taxon>Bacilli</taxon>
        <taxon>Lactobacillales</taxon>
        <taxon>Enterococcaceae</taxon>
        <taxon>Vagococcus</taxon>
    </lineage>
</organism>
<protein>
    <recommendedName>
        <fullName evidence="7">GW domain-containing protein</fullName>
    </recommendedName>
</protein>
<dbReference type="PROSITE" id="PS51780">
    <property type="entry name" value="GW"/>
    <property type="match status" value="2"/>
</dbReference>